<feature type="region of interest" description="Disordered" evidence="1">
    <location>
        <begin position="378"/>
        <end position="411"/>
    </location>
</feature>
<feature type="region of interest" description="Disordered" evidence="1">
    <location>
        <begin position="133"/>
        <end position="208"/>
    </location>
</feature>
<evidence type="ECO:0000256" key="1">
    <source>
        <dbReference type="SAM" id="MobiDB-lite"/>
    </source>
</evidence>
<dbReference type="RefSeq" id="WP_091286405.1">
    <property type="nucleotide sequence ID" value="NZ_FAOZ01000048.1"/>
</dbReference>
<evidence type="ECO:0000313" key="2">
    <source>
        <dbReference type="EMBL" id="CUU60844.1"/>
    </source>
</evidence>
<evidence type="ECO:0000313" key="3">
    <source>
        <dbReference type="Proteomes" id="UP000198802"/>
    </source>
</evidence>
<reference evidence="3" key="1">
    <citation type="submission" date="2015-11" db="EMBL/GenBank/DDBJ databases">
        <authorList>
            <person name="Varghese N."/>
        </authorList>
    </citation>
    <scope>NUCLEOTIDE SEQUENCE [LARGE SCALE GENOMIC DNA]</scope>
    <source>
        <strain evidence="3">DSM 45899</strain>
    </source>
</reference>
<name>A0A0S4R0X1_9ACTN</name>
<keyword evidence="3" id="KW-1185">Reference proteome</keyword>
<accession>A0A0S4R0X1</accession>
<organism evidence="2 3">
    <name type="scientific">Parafrankia irregularis</name>
    <dbReference type="NCBI Taxonomy" id="795642"/>
    <lineage>
        <taxon>Bacteria</taxon>
        <taxon>Bacillati</taxon>
        <taxon>Actinomycetota</taxon>
        <taxon>Actinomycetes</taxon>
        <taxon>Frankiales</taxon>
        <taxon>Frankiaceae</taxon>
        <taxon>Parafrankia</taxon>
    </lineage>
</organism>
<protein>
    <submittedName>
        <fullName evidence="2">Uncharacterized protein</fullName>
    </submittedName>
</protein>
<dbReference type="Proteomes" id="UP000198802">
    <property type="component" value="Unassembled WGS sequence"/>
</dbReference>
<sequence>MSGPAITDATQAVMFHGRATEDRDPGAEVMRTWRAVSLAAAGTRPRLPPIEYAVLLAVHGLVVSWTRLWDEVYVADVAIVAGLTTGDGQPDAKECGRRLRSLGQRGLIVYLPSTVKGQPSRVGLPMVTAAGTLVGGGRATPPNPAPKPAPADGVGGGQAAPPKPRNRGGQATPLYTGREREDSSSAGLAAQPPLPPVSVGGGGTRLNDDTTRVVTEITRMVRGGPRSGLAVRGRVVELLAAGYTPGEITRHVHARTAAARDRGTITSPAGLLRHVLDADDLPPALAQVTAERNAARQREAIDRHQVATATGTTTRREAIDEALGPVLRGRLVAAVIATSEVYQRSRRTPAFIAGLLDTTYAAHDHDVDRIRIHAETLPPVVSETPIPAPETPVESGPTPTHPDGTVRPSLADLETAVAQRVGGAA</sequence>
<proteinExistence type="predicted"/>
<gene>
    <name evidence="2" type="ORF">Ga0074812_14844</name>
</gene>
<dbReference type="EMBL" id="FAOZ01000048">
    <property type="protein sequence ID" value="CUU60844.1"/>
    <property type="molecule type" value="Genomic_DNA"/>
</dbReference>
<dbReference type="AlphaFoldDB" id="A0A0S4R0X1"/>